<evidence type="ECO:0000313" key="2">
    <source>
        <dbReference type="Proteomes" id="UP000191135"/>
    </source>
</evidence>
<protein>
    <submittedName>
        <fullName evidence="1">Uncharacterized protein</fullName>
    </submittedName>
</protein>
<accession>A0A1U9Z612</accession>
<dbReference type="EMBL" id="CP020330">
    <property type="protein sequence ID" value="AQZ53155.1"/>
    <property type="molecule type" value="Genomic_DNA"/>
</dbReference>
<organism evidence="1 2">
    <name type="scientific">Martelella mediterranea DSM 17316</name>
    <dbReference type="NCBI Taxonomy" id="1122214"/>
    <lineage>
        <taxon>Bacteria</taxon>
        <taxon>Pseudomonadati</taxon>
        <taxon>Pseudomonadota</taxon>
        <taxon>Alphaproteobacteria</taxon>
        <taxon>Hyphomicrobiales</taxon>
        <taxon>Aurantimonadaceae</taxon>
        <taxon>Martelella</taxon>
    </lineage>
</organism>
<evidence type="ECO:0000313" key="1">
    <source>
        <dbReference type="EMBL" id="AQZ53155.1"/>
    </source>
</evidence>
<dbReference type="Proteomes" id="UP000191135">
    <property type="component" value="Chromosome"/>
</dbReference>
<sequence>MVAHLHFAEDAFALHFLLQSAEGLVNIVVADKYLHVYPVP</sequence>
<dbReference type="KEGG" id="mmed:Mame_03854"/>
<gene>
    <name evidence="1" type="ORF">Mame_03854</name>
</gene>
<reference evidence="1 2" key="1">
    <citation type="submission" date="2017-03" db="EMBL/GenBank/DDBJ databases">
        <title>Foreign affairs: Plasmid Transfer between Roseobacters and Rhizobia.</title>
        <authorList>
            <person name="Bartling P."/>
            <person name="Bunk B."/>
            <person name="Overmann J."/>
            <person name="Brinkmann H."/>
            <person name="Petersen J."/>
        </authorList>
    </citation>
    <scope>NUCLEOTIDE SEQUENCE [LARGE SCALE GENOMIC DNA]</scope>
    <source>
        <strain evidence="1 2">MACL11</strain>
    </source>
</reference>
<proteinExistence type="predicted"/>
<dbReference type="AlphaFoldDB" id="A0A1U9Z612"/>
<keyword evidence="2" id="KW-1185">Reference proteome</keyword>
<name>A0A1U9Z612_9HYPH</name>